<evidence type="ECO:0000313" key="25">
    <source>
        <dbReference type="Proteomes" id="UP000489600"/>
    </source>
</evidence>
<proteinExistence type="inferred from homology"/>
<dbReference type="PROSITE" id="PS00107">
    <property type="entry name" value="PROTEIN_KINASE_ATP"/>
    <property type="match status" value="1"/>
</dbReference>
<dbReference type="Pfam" id="PF13855">
    <property type="entry name" value="LRR_8"/>
    <property type="match status" value="1"/>
</dbReference>
<dbReference type="FunFam" id="3.80.10.10:FF:000452">
    <property type="entry name" value="Probable LRR receptor-like serine/threonine-protein kinase RFK1"/>
    <property type="match status" value="1"/>
</dbReference>
<keyword evidence="11 20" id="KW-0547">Nucleotide-binding</keyword>
<keyword evidence="8 22" id="KW-0812">Transmembrane</keyword>
<dbReference type="SUPFAM" id="SSF52058">
    <property type="entry name" value="L domain-like"/>
    <property type="match status" value="1"/>
</dbReference>
<evidence type="ECO:0000256" key="4">
    <source>
        <dbReference type="ARBA" id="ARBA00022527"/>
    </source>
</evidence>
<dbReference type="Gene3D" id="1.10.510.10">
    <property type="entry name" value="Transferase(Phosphotransferase) domain 1"/>
    <property type="match status" value="1"/>
</dbReference>
<evidence type="ECO:0000256" key="7">
    <source>
        <dbReference type="ARBA" id="ARBA00022679"/>
    </source>
</evidence>
<comment type="catalytic activity">
    <reaction evidence="19">
        <text>L-seryl-[protein] + ATP = O-phospho-L-seryl-[protein] + ADP + H(+)</text>
        <dbReference type="Rhea" id="RHEA:17989"/>
        <dbReference type="Rhea" id="RHEA-COMP:9863"/>
        <dbReference type="Rhea" id="RHEA-COMP:11604"/>
        <dbReference type="ChEBI" id="CHEBI:15378"/>
        <dbReference type="ChEBI" id="CHEBI:29999"/>
        <dbReference type="ChEBI" id="CHEBI:30616"/>
        <dbReference type="ChEBI" id="CHEBI:83421"/>
        <dbReference type="ChEBI" id="CHEBI:456216"/>
        <dbReference type="EC" id="2.7.11.1"/>
    </reaction>
</comment>
<keyword evidence="25" id="KW-1185">Reference proteome</keyword>
<dbReference type="Pfam" id="PF11721">
    <property type="entry name" value="Malectin"/>
    <property type="match status" value="1"/>
</dbReference>
<reference evidence="24" key="1">
    <citation type="submission" date="2019-07" db="EMBL/GenBank/DDBJ databases">
        <authorList>
            <person name="Dittberner H."/>
        </authorList>
    </citation>
    <scope>NUCLEOTIDE SEQUENCE [LARGE SCALE GENOMIC DNA]</scope>
</reference>
<dbReference type="PROSITE" id="PS00108">
    <property type="entry name" value="PROTEIN_KINASE_ST"/>
    <property type="match status" value="1"/>
</dbReference>
<keyword evidence="15 22" id="KW-0472">Membrane</keyword>
<evidence type="ECO:0000256" key="18">
    <source>
        <dbReference type="ARBA" id="ARBA00047899"/>
    </source>
</evidence>
<evidence type="ECO:0000256" key="9">
    <source>
        <dbReference type="ARBA" id="ARBA00022729"/>
    </source>
</evidence>
<dbReference type="PROSITE" id="PS50011">
    <property type="entry name" value="PROTEIN_KINASE_DOM"/>
    <property type="match status" value="1"/>
</dbReference>
<feature type="region of interest" description="Disordered" evidence="21">
    <location>
        <begin position="1018"/>
        <end position="1041"/>
    </location>
</feature>
<dbReference type="GO" id="GO:0016020">
    <property type="term" value="C:membrane"/>
    <property type="evidence" value="ECO:0007669"/>
    <property type="project" value="UniProtKB-SubCell"/>
</dbReference>
<feature type="domain" description="Protein kinase" evidence="23">
    <location>
        <begin position="705"/>
        <end position="987"/>
    </location>
</feature>
<dbReference type="FunFam" id="3.80.10.10:FF:000041">
    <property type="entry name" value="LRR receptor-like serine/threonine-protein kinase ERECTA"/>
    <property type="match status" value="1"/>
</dbReference>
<name>A0A565C7W8_9BRAS</name>
<dbReference type="FunFam" id="2.60.120.430:FF:000004">
    <property type="entry name" value="Putative leucine-rich repeat receptor-like serine/threonine-protein kinase"/>
    <property type="match status" value="1"/>
</dbReference>
<dbReference type="CDD" id="cd14066">
    <property type="entry name" value="STKc_IRAK"/>
    <property type="match status" value="1"/>
</dbReference>
<evidence type="ECO:0000256" key="21">
    <source>
        <dbReference type="SAM" id="MobiDB-lite"/>
    </source>
</evidence>
<evidence type="ECO:0000256" key="10">
    <source>
        <dbReference type="ARBA" id="ARBA00022737"/>
    </source>
</evidence>
<comment type="catalytic activity">
    <reaction evidence="18">
        <text>L-threonyl-[protein] + ATP = O-phospho-L-threonyl-[protein] + ADP + H(+)</text>
        <dbReference type="Rhea" id="RHEA:46608"/>
        <dbReference type="Rhea" id="RHEA-COMP:11060"/>
        <dbReference type="Rhea" id="RHEA-COMP:11605"/>
        <dbReference type="ChEBI" id="CHEBI:15378"/>
        <dbReference type="ChEBI" id="CHEBI:30013"/>
        <dbReference type="ChEBI" id="CHEBI:30616"/>
        <dbReference type="ChEBI" id="CHEBI:61977"/>
        <dbReference type="ChEBI" id="CHEBI:456216"/>
        <dbReference type="EC" id="2.7.11.1"/>
    </reaction>
</comment>
<comment type="similarity">
    <text evidence="2">Belongs to the RLP family.</text>
</comment>
<keyword evidence="13 20" id="KW-0067">ATP-binding</keyword>
<dbReference type="Pfam" id="PF00560">
    <property type="entry name" value="LRR_1"/>
    <property type="match status" value="3"/>
</dbReference>
<keyword evidence="10" id="KW-0677">Repeat</keyword>
<dbReference type="InterPro" id="IPR008271">
    <property type="entry name" value="Ser/Thr_kinase_AS"/>
</dbReference>
<dbReference type="InterPro" id="IPR017441">
    <property type="entry name" value="Protein_kinase_ATP_BS"/>
</dbReference>
<keyword evidence="17" id="KW-0325">Glycoprotein</keyword>
<dbReference type="InterPro" id="IPR011009">
    <property type="entry name" value="Kinase-like_dom_sf"/>
</dbReference>
<feature type="binding site" evidence="20">
    <location>
        <position position="733"/>
    </location>
    <ligand>
        <name>ATP</name>
        <dbReference type="ChEBI" id="CHEBI:30616"/>
    </ligand>
</feature>
<dbReference type="InterPro" id="IPR001245">
    <property type="entry name" value="Ser-Thr/Tyr_kinase_cat_dom"/>
</dbReference>
<keyword evidence="6" id="KW-0433">Leucine-rich repeat</keyword>
<sequence>MSVLDFPTTLNSTKPKVLTTNSSSFPLVRRLDMFVQLYKLLVRALKEIGKKLGKKDWDFKKDPCSGQGNWVVTTYTTKEFESNITCDCSLLPPNSSCHVIRIALKSQNLSGIVPPEFSKLRHLKVLDLSRNYLTGSIPKEWASMRLEDLSFMGNRLSGPFPKVLTRLTLLKNLSLEGNLFSGPIPPEIGKMIHLERLHLPSNAFTGPLPENLGLLKNLTDMRISDNNFTGRIPDFIGNWTRIMKLQMHGSGLDGPIPSSISALTSLTDLRISDLGGKPSSFPPLNHLESIKTLVLRRCNLNGPIPKYIGHMKKLKTLDLSFNLLTGEIPPSFDNMKKADFIYLTGNHLTGAIPSSFVERNKNVDVSYNNFTDASSILTDGCSRVTSNWVESFSKANKSYGTTLSVLNTSNHPVIFSTSLVFFLRETVSNSKRLCCFHHNSDKYKLYINCGGSEVKVDKGITYEADTDPKGASMFYLGDHWAYSSTGNFMDNDDDADDYTVQNTTRLSVNASSPISEIYKTARVSPLSLTYYGLCLGNGNYNVKLHFAEIVFTDDHTFYSLGKRLFDVYVQDKLVIRNFDIQKAAGGSGKPIIKNFTVDVTDHNLKIGLRWAGKGTTGIPIRGVYGPMISAISVKPNFKPPVYHDKKTIMLEAGISVAATLLLFIIVSIFWKRRCDKNAIDKELRGLDLQTGTFTLRQIKAATDNFDASMKIGEGGFGSVYKGVLSEGKLIAVKQLSAKSRQGNREFVNEIGMISALQHPNLVKLYGCCVEGNQLILVYEYLENNCLSRALFGKEESSRLKLDWSTRKKIFLGIAKGLTFLHEESRIKIVHRDIKASNVLLDKDLNAKISDFGLAKLNDDGNTHISTRIAGTIGYMAPEYAMRGYLTEKADVYSFGVVALEIVSGKSNTNFRPSEDFVYLLDWAYVLQERGSLLELVDPTLGSDYSEEEAMLMLNVALMCTNASPTLRPTMSQVVSLLEGKTAMQELLSDPSFSTVNPKLKALRNHFWQNELSRTLSFSTSRPCTDSVNSQVDAEEKTGLLD</sequence>
<keyword evidence="7" id="KW-0808">Transferase</keyword>
<keyword evidence="9" id="KW-0732">Signal</keyword>
<dbReference type="SUPFAM" id="SSF56112">
    <property type="entry name" value="Protein kinase-like (PK-like)"/>
    <property type="match status" value="1"/>
</dbReference>
<dbReference type="PANTHER" id="PTHR48006">
    <property type="entry name" value="LEUCINE-RICH REPEAT-CONTAINING PROTEIN DDB_G0281931-RELATED"/>
    <property type="match status" value="1"/>
</dbReference>
<gene>
    <name evidence="24" type="ORF">ANE_LOCUS20197</name>
</gene>
<dbReference type="InterPro" id="IPR032675">
    <property type="entry name" value="LRR_dom_sf"/>
</dbReference>
<dbReference type="OrthoDB" id="1893746at2759"/>
<evidence type="ECO:0000256" key="12">
    <source>
        <dbReference type="ARBA" id="ARBA00022777"/>
    </source>
</evidence>
<evidence type="ECO:0000256" key="8">
    <source>
        <dbReference type="ARBA" id="ARBA00022692"/>
    </source>
</evidence>
<dbReference type="AlphaFoldDB" id="A0A565C7W8"/>
<evidence type="ECO:0000256" key="2">
    <source>
        <dbReference type="ARBA" id="ARBA00009592"/>
    </source>
</evidence>
<dbReference type="GO" id="GO:0004674">
    <property type="term" value="F:protein serine/threonine kinase activity"/>
    <property type="evidence" value="ECO:0007669"/>
    <property type="project" value="UniProtKB-KW"/>
</dbReference>
<evidence type="ECO:0000256" key="13">
    <source>
        <dbReference type="ARBA" id="ARBA00022840"/>
    </source>
</evidence>
<dbReference type="FunFam" id="3.30.200.20:FF:000217">
    <property type="entry name" value="probable LRR receptor-like serine/threonine-protein kinase At1g53430"/>
    <property type="match status" value="1"/>
</dbReference>
<keyword evidence="4" id="KW-0723">Serine/threonine-protein kinase</keyword>
<dbReference type="Proteomes" id="UP000489600">
    <property type="component" value="Unassembled WGS sequence"/>
</dbReference>
<keyword evidence="5" id="KW-0597">Phosphoprotein</keyword>
<keyword evidence="14 22" id="KW-1133">Transmembrane helix</keyword>
<evidence type="ECO:0000256" key="16">
    <source>
        <dbReference type="ARBA" id="ARBA00023170"/>
    </source>
</evidence>
<evidence type="ECO:0000259" key="23">
    <source>
        <dbReference type="PROSITE" id="PS50011"/>
    </source>
</evidence>
<dbReference type="EMBL" id="CABITT030000007">
    <property type="protein sequence ID" value="VVB09753.1"/>
    <property type="molecule type" value="Genomic_DNA"/>
</dbReference>
<dbReference type="InterPro" id="IPR001611">
    <property type="entry name" value="Leu-rich_rpt"/>
</dbReference>
<dbReference type="FunFam" id="1.10.510.10:FF:000044">
    <property type="entry name" value="Putative LRR receptor-like serine/threonine-protein kinase"/>
    <property type="match status" value="1"/>
</dbReference>
<dbReference type="InterPro" id="IPR051824">
    <property type="entry name" value="LRR_Rcpt-Like_S/T_Kinase"/>
</dbReference>
<keyword evidence="16" id="KW-0675">Receptor</keyword>
<evidence type="ECO:0000256" key="14">
    <source>
        <dbReference type="ARBA" id="ARBA00022989"/>
    </source>
</evidence>
<accession>A0A565C7W8</accession>
<feature type="transmembrane region" description="Helical" evidence="22">
    <location>
        <begin position="648"/>
        <end position="670"/>
    </location>
</feature>
<dbReference type="InterPro" id="IPR000719">
    <property type="entry name" value="Prot_kinase_dom"/>
</dbReference>
<evidence type="ECO:0000313" key="24">
    <source>
        <dbReference type="EMBL" id="VVB09753.1"/>
    </source>
</evidence>
<keyword evidence="12" id="KW-0418">Kinase</keyword>
<evidence type="ECO:0000256" key="1">
    <source>
        <dbReference type="ARBA" id="ARBA00004479"/>
    </source>
</evidence>
<evidence type="ECO:0000256" key="15">
    <source>
        <dbReference type="ARBA" id="ARBA00023136"/>
    </source>
</evidence>
<evidence type="ECO:0000256" key="3">
    <source>
        <dbReference type="ARBA" id="ARBA00012513"/>
    </source>
</evidence>
<dbReference type="PANTHER" id="PTHR48006:SF68">
    <property type="entry name" value="PROTEIN KINASE DOMAIN-CONTAINING PROTEIN"/>
    <property type="match status" value="1"/>
</dbReference>
<dbReference type="EC" id="2.7.11.1" evidence="3"/>
<dbReference type="GO" id="GO:0005524">
    <property type="term" value="F:ATP binding"/>
    <property type="evidence" value="ECO:0007669"/>
    <property type="project" value="UniProtKB-UniRule"/>
</dbReference>
<evidence type="ECO:0000256" key="5">
    <source>
        <dbReference type="ARBA" id="ARBA00022553"/>
    </source>
</evidence>
<evidence type="ECO:0000256" key="19">
    <source>
        <dbReference type="ARBA" id="ARBA00048679"/>
    </source>
</evidence>
<comment type="caution">
    <text evidence="24">The sequence shown here is derived from an EMBL/GenBank/DDBJ whole genome shotgun (WGS) entry which is preliminary data.</text>
</comment>
<organism evidence="24 25">
    <name type="scientific">Arabis nemorensis</name>
    <dbReference type="NCBI Taxonomy" id="586526"/>
    <lineage>
        <taxon>Eukaryota</taxon>
        <taxon>Viridiplantae</taxon>
        <taxon>Streptophyta</taxon>
        <taxon>Embryophyta</taxon>
        <taxon>Tracheophyta</taxon>
        <taxon>Spermatophyta</taxon>
        <taxon>Magnoliopsida</taxon>
        <taxon>eudicotyledons</taxon>
        <taxon>Gunneridae</taxon>
        <taxon>Pentapetalae</taxon>
        <taxon>rosids</taxon>
        <taxon>malvids</taxon>
        <taxon>Brassicales</taxon>
        <taxon>Brassicaceae</taxon>
        <taxon>Arabideae</taxon>
        <taxon>Arabis</taxon>
    </lineage>
</organism>
<evidence type="ECO:0000256" key="22">
    <source>
        <dbReference type="SAM" id="Phobius"/>
    </source>
</evidence>
<feature type="compositionally biased region" description="Polar residues" evidence="21">
    <location>
        <begin position="1018"/>
        <end position="1031"/>
    </location>
</feature>
<protein>
    <recommendedName>
        <fullName evidence="3">non-specific serine/threonine protein kinase</fullName>
        <ecNumber evidence="3">2.7.11.1</ecNumber>
    </recommendedName>
</protein>
<evidence type="ECO:0000256" key="17">
    <source>
        <dbReference type="ARBA" id="ARBA00023180"/>
    </source>
</evidence>
<evidence type="ECO:0000256" key="6">
    <source>
        <dbReference type="ARBA" id="ARBA00022614"/>
    </source>
</evidence>
<evidence type="ECO:0000256" key="11">
    <source>
        <dbReference type="ARBA" id="ARBA00022741"/>
    </source>
</evidence>
<dbReference type="Pfam" id="PF07714">
    <property type="entry name" value="PK_Tyr_Ser-Thr"/>
    <property type="match status" value="1"/>
</dbReference>
<evidence type="ECO:0000256" key="20">
    <source>
        <dbReference type="PROSITE-ProRule" id="PRU10141"/>
    </source>
</evidence>
<dbReference type="Gene3D" id="2.60.120.430">
    <property type="entry name" value="Galactose-binding lectin"/>
    <property type="match status" value="1"/>
</dbReference>
<dbReference type="FunFam" id="3.80.10.10:FF:000433">
    <property type="entry name" value="Putative LRR receptor-like serine/threonine-protein kinase isoform A"/>
    <property type="match status" value="1"/>
</dbReference>
<dbReference type="Gene3D" id="3.80.10.10">
    <property type="entry name" value="Ribonuclease Inhibitor"/>
    <property type="match status" value="3"/>
</dbReference>
<dbReference type="InterPro" id="IPR021720">
    <property type="entry name" value="Malectin_dom"/>
</dbReference>
<dbReference type="Gene3D" id="3.30.200.20">
    <property type="entry name" value="Phosphorylase Kinase, domain 1"/>
    <property type="match status" value="1"/>
</dbReference>
<comment type="subcellular location">
    <subcellularLocation>
        <location evidence="1">Membrane</location>
        <topology evidence="1">Single-pass type I membrane protein</topology>
    </subcellularLocation>
</comment>
<dbReference type="SMART" id="SM00220">
    <property type="entry name" value="S_TKc"/>
    <property type="match status" value="1"/>
</dbReference>